<evidence type="ECO:0000313" key="3">
    <source>
        <dbReference type="EMBL" id="KRX09536.1"/>
    </source>
</evidence>
<evidence type="ECO:0000256" key="1">
    <source>
        <dbReference type="SAM" id="MobiDB-lite"/>
    </source>
</evidence>
<feature type="compositionally biased region" description="Polar residues" evidence="1">
    <location>
        <begin position="1"/>
        <end position="13"/>
    </location>
</feature>
<feature type="region of interest" description="Disordered" evidence="1">
    <location>
        <begin position="1"/>
        <end position="38"/>
    </location>
</feature>
<sequence>MSTDQNQNAQIETQNLNLQEQQQNQFQQQQPPKKLESYKDLKEQNFPKVYNRKGTDTETKLSQEEIQFLNNQKMNLFKYPFLSLAGMFLVNKSISFFNKPGVLSNPLQPDERMIVRGKFFKYFISNQMLFFAFMGGFVYAFMSYEFSKYYMFLKHRRLVNCYLDAVENNYLDNLKKLGYEAEQVLAFQRDQSLKNVQPTEQQIKIINQLQQSQEKQYQKHNSHQHTQQCQHDHQH</sequence>
<comment type="caution">
    <text evidence="3">The sequence shown here is derived from an EMBL/GenBank/DDBJ whole genome shotgun (WGS) entry which is preliminary data.</text>
</comment>
<accession>A0A0V0R5A3</accession>
<organism evidence="3 4">
    <name type="scientific">Pseudocohnilembus persalinus</name>
    <name type="common">Ciliate</name>
    <dbReference type="NCBI Taxonomy" id="266149"/>
    <lineage>
        <taxon>Eukaryota</taxon>
        <taxon>Sar</taxon>
        <taxon>Alveolata</taxon>
        <taxon>Ciliophora</taxon>
        <taxon>Intramacronucleata</taxon>
        <taxon>Oligohymenophorea</taxon>
        <taxon>Scuticociliatia</taxon>
        <taxon>Philasterida</taxon>
        <taxon>Pseudocohnilembidae</taxon>
        <taxon>Pseudocohnilembus</taxon>
    </lineage>
</organism>
<name>A0A0V0R5A3_PSEPJ</name>
<dbReference type="EMBL" id="LDAU01000048">
    <property type="protein sequence ID" value="KRX09536.1"/>
    <property type="molecule type" value="Genomic_DNA"/>
</dbReference>
<dbReference type="OMA" id="QPDERMI"/>
<protein>
    <recommendedName>
        <fullName evidence="5">Transmembrane protein</fullName>
    </recommendedName>
</protein>
<evidence type="ECO:0000256" key="2">
    <source>
        <dbReference type="SAM" id="Phobius"/>
    </source>
</evidence>
<keyword evidence="4" id="KW-1185">Reference proteome</keyword>
<reference evidence="3 4" key="1">
    <citation type="journal article" date="2015" name="Sci. Rep.">
        <title>Genome of the facultative scuticociliatosis pathogen Pseudocohnilembus persalinus provides insight into its virulence through horizontal gene transfer.</title>
        <authorList>
            <person name="Xiong J."/>
            <person name="Wang G."/>
            <person name="Cheng J."/>
            <person name="Tian M."/>
            <person name="Pan X."/>
            <person name="Warren A."/>
            <person name="Jiang C."/>
            <person name="Yuan D."/>
            <person name="Miao W."/>
        </authorList>
    </citation>
    <scope>NUCLEOTIDE SEQUENCE [LARGE SCALE GENOMIC DNA]</scope>
    <source>
        <strain evidence="3">36N120E</strain>
    </source>
</reference>
<dbReference type="AlphaFoldDB" id="A0A0V0R5A3"/>
<feature type="region of interest" description="Disordered" evidence="1">
    <location>
        <begin position="214"/>
        <end position="235"/>
    </location>
</feature>
<keyword evidence="2" id="KW-0472">Membrane</keyword>
<evidence type="ECO:0008006" key="5">
    <source>
        <dbReference type="Google" id="ProtNLM"/>
    </source>
</evidence>
<evidence type="ECO:0000313" key="4">
    <source>
        <dbReference type="Proteomes" id="UP000054937"/>
    </source>
</evidence>
<gene>
    <name evidence="3" type="ORF">PPERSA_12279</name>
</gene>
<feature type="transmembrane region" description="Helical" evidence="2">
    <location>
        <begin position="128"/>
        <end position="147"/>
    </location>
</feature>
<proteinExistence type="predicted"/>
<dbReference type="InParanoid" id="A0A0V0R5A3"/>
<keyword evidence="2" id="KW-1133">Transmembrane helix</keyword>
<dbReference type="Proteomes" id="UP000054937">
    <property type="component" value="Unassembled WGS sequence"/>
</dbReference>
<keyword evidence="2" id="KW-0812">Transmembrane</keyword>
<feature type="compositionally biased region" description="Low complexity" evidence="1">
    <location>
        <begin position="14"/>
        <end position="30"/>
    </location>
</feature>